<reference evidence="1 2" key="1">
    <citation type="submission" date="2019-04" db="EMBL/GenBank/DDBJ databases">
        <title>The sequence and de novo assembly of Takifugu bimaculatus genome using PacBio and Hi-C technologies.</title>
        <authorList>
            <person name="Xu P."/>
            <person name="Liu B."/>
            <person name="Zhou Z."/>
        </authorList>
    </citation>
    <scope>NUCLEOTIDE SEQUENCE [LARGE SCALE GENOMIC DNA]</scope>
    <source>
        <strain evidence="1">TB-2018</strain>
        <tissue evidence="1">Muscle</tissue>
    </source>
</reference>
<keyword evidence="2" id="KW-1185">Reference proteome</keyword>
<evidence type="ECO:0000313" key="2">
    <source>
        <dbReference type="Proteomes" id="UP000516260"/>
    </source>
</evidence>
<dbReference type="AlphaFoldDB" id="A0A4Z2C5M4"/>
<accession>A0A4Z2C5M4</accession>
<evidence type="ECO:0000313" key="1">
    <source>
        <dbReference type="EMBL" id="TNM99496.1"/>
    </source>
</evidence>
<sequence>MTTLECQSSASHLKGHCFYLNPGRIQKMQVRLRLQLTINDVTPVPAKVKPAFTICVYNQILKTFSVVIDSICSNNVNKIYCILHMCACVCEVPSSRQVWFVMQQNDTQSHAVFFFKCRSNREQM</sequence>
<name>A0A4Z2C5M4_9TELE</name>
<dbReference type="Proteomes" id="UP000516260">
    <property type="component" value="Chromosome 13"/>
</dbReference>
<organism evidence="1 2">
    <name type="scientific">Takifugu bimaculatus</name>
    <dbReference type="NCBI Taxonomy" id="433685"/>
    <lineage>
        <taxon>Eukaryota</taxon>
        <taxon>Metazoa</taxon>
        <taxon>Chordata</taxon>
        <taxon>Craniata</taxon>
        <taxon>Vertebrata</taxon>
        <taxon>Euteleostomi</taxon>
        <taxon>Actinopterygii</taxon>
        <taxon>Neopterygii</taxon>
        <taxon>Teleostei</taxon>
        <taxon>Neoteleostei</taxon>
        <taxon>Acanthomorphata</taxon>
        <taxon>Eupercaria</taxon>
        <taxon>Tetraodontiformes</taxon>
        <taxon>Tetradontoidea</taxon>
        <taxon>Tetraodontidae</taxon>
        <taxon>Takifugu</taxon>
    </lineage>
</organism>
<dbReference type="EMBL" id="SWLE01000005">
    <property type="protein sequence ID" value="TNM99496.1"/>
    <property type="molecule type" value="Genomic_DNA"/>
</dbReference>
<gene>
    <name evidence="1" type="ORF">fugu_012529</name>
</gene>
<comment type="caution">
    <text evidence="1">The sequence shown here is derived from an EMBL/GenBank/DDBJ whole genome shotgun (WGS) entry which is preliminary data.</text>
</comment>
<proteinExistence type="predicted"/>
<protein>
    <submittedName>
        <fullName evidence="1">Uncharacterized protein</fullName>
    </submittedName>
</protein>